<gene>
    <name evidence="2" type="ORF">FD51_GL000383</name>
</gene>
<dbReference type="SUPFAM" id="SSF69118">
    <property type="entry name" value="AhpD-like"/>
    <property type="match status" value="1"/>
</dbReference>
<dbReference type="PATRIC" id="fig|1423816.3.peg.388"/>
<dbReference type="Proteomes" id="UP000051984">
    <property type="component" value="Unassembled WGS sequence"/>
</dbReference>
<dbReference type="EMBL" id="AZCT01000001">
    <property type="protein sequence ID" value="KRK13817.1"/>
    <property type="molecule type" value="Genomic_DNA"/>
</dbReference>
<evidence type="ECO:0000313" key="3">
    <source>
        <dbReference type="Proteomes" id="UP000051984"/>
    </source>
</evidence>
<name>A0A0R1EWH1_LACZE</name>
<evidence type="ECO:0000313" key="2">
    <source>
        <dbReference type="EMBL" id="KRK13817.1"/>
    </source>
</evidence>
<evidence type="ECO:0000259" key="1">
    <source>
        <dbReference type="Pfam" id="PF02627"/>
    </source>
</evidence>
<dbReference type="PANTHER" id="PTHR33570">
    <property type="entry name" value="4-CARBOXYMUCONOLACTONE DECARBOXYLASE FAMILY PROTEIN"/>
    <property type="match status" value="1"/>
</dbReference>
<dbReference type="Gene3D" id="1.20.1290.10">
    <property type="entry name" value="AhpD-like"/>
    <property type="match status" value="1"/>
</dbReference>
<dbReference type="InterPro" id="IPR003779">
    <property type="entry name" value="CMD-like"/>
</dbReference>
<reference evidence="2 3" key="1">
    <citation type="journal article" date="2015" name="Genome Announc.">
        <title>Expanding the biotechnology potential of lactobacilli through comparative genomics of 213 strains and associated genera.</title>
        <authorList>
            <person name="Sun Z."/>
            <person name="Harris H.M."/>
            <person name="McCann A."/>
            <person name="Guo C."/>
            <person name="Argimon S."/>
            <person name="Zhang W."/>
            <person name="Yang X."/>
            <person name="Jeffery I.B."/>
            <person name="Cooney J.C."/>
            <person name="Kagawa T.F."/>
            <person name="Liu W."/>
            <person name="Song Y."/>
            <person name="Salvetti E."/>
            <person name="Wrobel A."/>
            <person name="Rasinkangas P."/>
            <person name="Parkhill J."/>
            <person name="Rea M.C."/>
            <person name="O'Sullivan O."/>
            <person name="Ritari J."/>
            <person name="Douillard F.P."/>
            <person name="Paul Ross R."/>
            <person name="Yang R."/>
            <person name="Briner A.E."/>
            <person name="Felis G.E."/>
            <person name="de Vos W.M."/>
            <person name="Barrangou R."/>
            <person name="Klaenhammer T.R."/>
            <person name="Caufield P.W."/>
            <person name="Cui Y."/>
            <person name="Zhang H."/>
            <person name="O'Toole P.W."/>
        </authorList>
    </citation>
    <scope>NUCLEOTIDE SEQUENCE [LARGE SCALE GENOMIC DNA]</scope>
    <source>
        <strain evidence="2 3">DSM 20178</strain>
    </source>
</reference>
<sequence length="130" mass="14374">MKEVMNMSEKTRLENGQETLAQVDGAAAANVMHSLADIAPDVGKYILEFAFSDIYNRPGLDLKQREMITLTALLIQGDTADQLQVHLNGALNVGLTKTEIVETMIHCIPYIGFPRVLNGLTVARQVFETR</sequence>
<dbReference type="Pfam" id="PF02627">
    <property type="entry name" value="CMD"/>
    <property type="match status" value="1"/>
</dbReference>
<dbReference type="InterPro" id="IPR029032">
    <property type="entry name" value="AhpD-like"/>
</dbReference>
<comment type="caution">
    <text evidence="2">The sequence shown here is derived from an EMBL/GenBank/DDBJ whole genome shotgun (WGS) entry which is preliminary data.</text>
</comment>
<dbReference type="eggNOG" id="COG0599">
    <property type="taxonomic scope" value="Bacteria"/>
</dbReference>
<feature type="domain" description="Carboxymuconolactone decarboxylase-like" evidence="1">
    <location>
        <begin position="40"/>
        <end position="124"/>
    </location>
</feature>
<proteinExistence type="predicted"/>
<dbReference type="PANTHER" id="PTHR33570:SF10">
    <property type="entry name" value="GAMMA-CARBOXYMUCONOLACTONE DECARBOXYLASE"/>
    <property type="match status" value="1"/>
</dbReference>
<dbReference type="AlphaFoldDB" id="A0A0R1EWH1"/>
<organism evidence="2 3">
    <name type="scientific">Lacticaseibacillus zeae DSM 20178 = KCTC 3804</name>
    <dbReference type="NCBI Taxonomy" id="1423816"/>
    <lineage>
        <taxon>Bacteria</taxon>
        <taxon>Bacillati</taxon>
        <taxon>Bacillota</taxon>
        <taxon>Bacilli</taxon>
        <taxon>Lactobacillales</taxon>
        <taxon>Lactobacillaceae</taxon>
        <taxon>Lacticaseibacillus</taxon>
    </lineage>
</organism>
<dbReference type="InterPro" id="IPR052512">
    <property type="entry name" value="4CMD/NDH-1_regulator"/>
</dbReference>
<protein>
    <submittedName>
        <fullName evidence="2">Carboxymuconolactone decarboxylase family protein</fullName>
    </submittedName>
</protein>
<dbReference type="GO" id="GO:0051920">
    <property type="term" value="F:peroxiredoxin activity"/>
    <property type="evidence" value="ECO:0007669"/>
    <property type="project" value="InterPro"/>
</dbReference>
<accession>A0A0R1EWH1</accession>